<feature type="region of interest" description="Disordered" evidence="1">
    <location>
        <begin position="30"/>
        <end position="55"/>
    </location>
</feature>
<comment type="caution">
    <text evidence="2">The sequence shown here is derived from an EMBL/GenBank/DDBJ whole genome shotgun (WGS) entry which is preliminary data.</text>
</comment>
<gene>
    <name evidence="2" type="ORF">NDU88_006817</name>
</gene>
<name>A0AAV7WFV8_PLEWA</name>
<evidence type="ECO:0000313" key="3">
    <source>
        <dbReference type="Proteomes" id="UP001066276"/>
    </source>
</evidence>
<sequence>MAPVHAHAPPRDWRLIQGCSWATCQLAHSAEQPGASTSEKPLRPAEPGGGRCPETWSDPLFIRKVGAANPSKTVQNGELLRRSRLRRLLCEILHGFLEPPFDKLEHIIKTPAVI</sequence>
<accession>A0AAV7WFV8</accession>
<organism evidence="2 3">
    <name type="scientific">Pleurodeles waltl</name>
    <name type="common">Iberian ribbed newt</name>
    <dbReference type="NCBI Taxonomy" id="8319"/>
    <lineage>
        <taxon>Eukaryota</taxon>
        <taxon>Metazoa</taxon>
        <taxon>Chordata</taxon>
        <taxon>Craniata</taxon>
        <taxon>Vertebrata</taxon>
        <taxon>Euteleostomi</taxon>
        <taxon>Amphibia</taxon>
        <taxon>Batrachia</taxon>
        <taxon>Caudata</taxon>
        <taxon>Salamandroidea</taxon>
        <taxon>Salamandridae</taxon>
        <taxon>Pleurodelinae</taxon>
        <taxon>Pleurodeles</taxon>
    </lineage>
</organism>
<protein>
    <submittedName>
        <fullName evidence="2">Uncharacterized protein</fullName>
    </submittedName>
</protein>
<reference evidence="2" key="1">
    <citation type="journal article" date="2022" name="bioRxiv">
        <title>Sequencing and chromosome-scale assembly of the giantPleurodeles waltlgenome.</title>
        <authorList>
            <person name="Brown T."/>
            <person name="Elewa A."/>
            <person name="Iarovenko S."/>
            <person name="Subramanian E."/>
            <person name="Araus A.J."/>
            <person name="Petzold A."/>
            <person name="Susuki M."/>
            <person name="Suzuki K.-i.T."/>
            <person name="Hayashi T."/>
            <person name="Toyoda A."/>
            <person name="Oliveira C."/>
            <person name="Osipova E."/>
            <person name="Leigh N.D."/>
            <person name="Simon A."/>
            <person name="Yun M.H."/>
        </authorList>
    </citation>
    <scope>NUCLEOTIDE SEQUENCE</scope>
    <source>
        <strain evidence="2">20211129_DDA</strain>
        <tissue evidence="2">Liver</tissue>
    </source>
</reference>
<dbReference type="AlphaFoldDB" id="A0AAV7WFV8"/>
<evidence type="ECO:0000313" key="2">
    <source>
        <dbReference type="EMBL" id="KAJ1211457.1"/>
    </source>
</evidence>
<evidence type="ECO:0000256" key="1">
    <source>
        <dbReference type="SAM" id="MobiDB-lite"/>
    </source>
</evidence>
<proteinExistence type="predicted"/>
<dbReference type="Proteomes" id="UP001066276">
    <property type="component" value="Chromosome 1_2"/>
</dbReference>
<keyword evidence="3" id="KW-1185">Reference proteome</keyword>
<dbReference type="EMBL" id="JANPWB010000002">
    <property type="protein sequence ID" value="KAJ1211457.1"/>
    <property type="molecule type" value="Genomic_DNA"/>
</dbReference>